<protein>
    <submittedName>
        <fullName evidence="1">Uncharacterized protein</fullName>
    </submittedName>
</protein>
<sequence>MQRTDELDLIQNAARLFQNQLNVRAVFSHNVGQIPPCVVQPVPVEIDLVGKQLAVQCAKGAESVGGEQDAVRGVEGHHDLRPVNHGGEHKCDDMLAEAEGITLRHLDGLMCVHSELKLTHQHKRLLVADDYHLWPAKQDFLN</sequence>
<proteinExistence type="predicted"/>
<reference evidence="1" key="1">
    <citation type="submission" date="2019-08" db="EMBL/GenBank/DDBJ databases">
        <authorList>
            <person name="Kucharzyk K."/>
            <person name="Murdoch R.W."/>
            <person name="Higgins S."/>
            <person name="Loffler F."/>
        </authorList>
    </citation>
    <scope>NUCLEOTIDE SEQUENCE</scope>
</reference>
<organism evidence="1">
    <name type="scientific">bioreactor metagenome</name>
    <dbReference type="NCBI Taxonomy" id="1076179"/>
    <lineage>
        <taxon>unclassified sequences</taxon>
        <taxon>metagenomes</taxon>
        <taxon>ecological metagenomes</taxon>
    </lineage>
</organism>
<gene>
    <name evidence="1" type="ORF">SDC9_169866</name>
</gene>
<evidence type="ECO:0000313" key="1">
    <source>
        <dbReference type="EMBL" id="MPN22483.1"/>
    </source>
</evidence>
<name>A0A645GFC6_9ZZZZ</name>
<accession>A0A645GFC6</accession>
<dbReference type="AlphaFoldDB" id="A0A645GFC6"/>
<comment type="caution">
    <text evidence="1">The sequence shown here is derived from an EMBL/GenBank/DDBJ whole genome shotgun (WGS) entry which is preliminary data.</text>
</comment>
<dbReference type="EMBL" id="VSSQ01070722">
    <property type="protein sequence ID" value="MPN22483.1"/>
    <property type="molecule type" value="Genomic_DNA"/>
</dbReference>